<dbReference type="GO" id="GO:0009451">
    <property type="term" value="P:RNA modification"/>
    <property type="evidence" value="ECO:0007669"/>
    <property type="project" value="InterPro"/>
</dbReference>
<evidence type="ECO:0000313" key="5">
    <source>
        <dbReference type="Proteomes" id="UP001054252"/>
    </source>
</evidence>
<evidence type="ECO:0000256" key="2">
    <source>
        <dbReference type="ARBA" id="ARBA00061659"/>
    </source>
</evidence>
<dbReference type="EMBL" id="BPVZ01000073">
    <property type="protein sequence ID" value="GKV26740.1"/>
    <property type="molecule type" value="Genomic_DNA"/>
</dbReference>
<organism evidence="4 5">
    <name type="scientific">Rubroshorea leprosula</name>
    <dbReference type="NCBI Taxonomy" id="152421"/>
    <lineage>
        <taxon>Eukaryota</taxon>
        <taxon>Viridiplantae</taxon>
        <taxon>Streptophyta</taxon>
        <taxon>Embryophyta</taxon>
        <taxon>Tracheophyta</taxon>
        <taxon>Spermatophyta</taxon>
        <taxon>Magnoliopsida</taxon>
        <taxon>eudicotyledons</taxon>
        <taxon>Gunneridae</taxon>
        <taxon>Pentapetalae</taxon>
        <taxon>rosids</taxon>
        <taxon>malvids</taxon>
        <taxon>Malvales</taxon>
        <taxon>Dipterocarpaceae</taxon>
        <taxon>Rubroshorea</taxon>
    </lineage>
</organism>
<dbReference type="Proteomes" id="UP001054252">
    <property type="component" value="Unassembled WGS sequence"/>
</dbReference>
<evidence type="ECO:0000256" key="3">
    <source>
        <dbReference type="PROSITE-ProRule" id="PRU00708"/>
    </source>
</evidence>
<evidence type="ECO:0000313" key="4">
    <source>
        <dbReference type="EMBL" id="GKV26740.1"/>
    </source>
</evidence>
<dbReference type="Pfam" id="PF20431">
    <property type="entry name" value="E_motif"/>
    <property type="match status" value="1"/>
</dbReference>
<dbReference type="PANTHER" id="PTHR24015:SF1935">
    <property type="entry name" value="TETRATRICOPEPTIDE REPEAT (TPR)-LIKE SUPERFAMILY PROTEIN"/>
    <property type="match status" value="1"/>
</dbReference>
<dbReference type="InterPro" id="IPR046848">
    <property type="entry name" value="E_motif"/>
</dbReference>
<dbReference type="FunFam" id="1.25.40.10:FF:000381">
    <property type="entry name" value="Pentatricopeptide repeat-containing protein"/>
    <property type="match status" value="1"/>
</dbReference>
<dbReference type="NCBIfam" id="TIGR00756">
    <property type="entry name" value="PPR"/>
    <property type="match status" value="4"/>
</dbReference>
<evidence type="ECO:0008006" key="6">
    <source>
        <dbReference type="Google" id="ProtNLM"/>
    </source>
</evidence>
<dbReference type="Pfam" id="PF13041">
    <property type="entry name" value="PPR_2"/>
    <property type="match status" value="2"/>
</dbReference>
<feature type="repeat" description="PPR" evidence="3">
    <location>
        <begin position="307"/>
        <end position="342"/>
    </location>
</feature>
<evidence type="ECO:0000256" key="1">
    <source>
        <dbReference type="ARBA" id="ARBA00022737"/>
    </source>
</evidence>
<feature type="repeat" description="PPR" evidence="3">
    <location>
        <begin position="409"/>
        <end position="443"/>
    </location>
</feature>
<dbReference type="PANTHER" id="PTHR24015">
    <property type="entry name" value="OS07G0578800 PROTEIN-RELATED"/>
    <property type="match status" value="1"/>
</dbReference>
<gene>
    <name evidence="4" type="ORF">SLEP1_g35981</name>
</gene>
<sequence length="599" mass="65801">MNIVSTKALLNQSIQSLCHKGKLQEAIKLLLSAPKSHSLPSFYMQILQLCLETKAQKQARLIHSHIITNGFASNLHLANKLIIFHVRVGDIVSSRKLFDKLPERNVVTWTAMISGYSQSGYYENALLMFSGMCRAGVKPNQFTYGSALRACTGLRSLERGLQIHGFIEKVRFSRNLFVLSALLDLHAKCGKVTDACYLFEIMTERDLVSWNVMIGGFSVQGFADDSFRLFKEMMGEGEIPDCFTLGSILRVCAGSSSLIKVCQVHGQIIQLGFELNHVLTGSLVDAYAKCGSLTCASQVYKSMNRKDVISCTALITGYAREGKCHGDALDLFKEILSMQIGMDNIILCSMLNICANMAQLNLGRQIHALALKCPSSNDVAMGNALIDMYAKSGEIKDANKVFSEMNEKNVISWTSLIAGYGKHGYGHEAIALFKKMECEGFKPNDITFLSLLFACSHSGLFGEGSELFNNMVSKYKILPRTEHFSCMVDLFARGGQFEAAYNLIQEMNIKPTASLWGALLGACSIHCNVTLGEVAASHLFDMDPKKSANYVALASTYAAAGAWENAGEIRKLMRESKAVKNPGYSSLSSAEKIVLLQPC</sequence>
<dbReference type="InterPro" id="IPR046960">
    <property type="entry name" value="PPR_At4g14850-like_plant"/>
</dbReference>
<keyword evidence="1" id="KW-0677">Repeat</keyword>
<dbReference type="Pfam" id="PF01535">
    <property type="entry name" value="PPR"/>
    <property type="match status" value="5"/>
</dbReference>
<dbReference type="Gene3D" id="1.25.40.10">
    <property type="entry name" value="Tetratricopeptide repeat domain"/>
    <property type="match status" value="4"/>
</dbReference>
<dbReference type="FunFam" id="1.25.40.10:FF:000090">
    <property type="entry name" value="Pentatricopeptide repeat-containing protein, chloroplastic"/>
    <property type="match status" value="1"/>
</dbReference>
<feature type="repeat" description="PPR" evidence="3">
    <location>
        <begin position="206"/>
        <end position="240"/>
    </location>
</feature>
<keyword evidence="5" id="KW-1185">Reference proteome</keyword>
<dbReference type="FunFam" id="1.25.40.10:FF:000196">
    <property type="entry name" value="Pentatricopeptide repeat-containing protein At4g14850"/>
    <property type="match status" value="1"/>
</dbReference>
<dbReference type="AlphaFoldDB" id="A0AAV5KQ33"/>
<protein>
    <recommendedName>
        <fullName evidence="6">Pentatricopeptide repeat-containing protein</fullName>
    </recommendedName>
</protein>
<dbReference type="PROSITE" id="PS51375">
    <property type="entry name" value="PPR"/>
    <property type="match status" value="5"/>
</dbReference>
<comment type="similarity">
    <text evidence="2">Belongs to the PPR family. PCMP-E subfamily.</text>
</comment>
<reference evidence="4 5" key="1">
    <citation type="journal article" date="2021" name="Commun. Biol.">
        <title>The genome of Shorea leprosula (Dipterocarpaceae) highlights the ecological relevance of drought in aseasonal tropical rainforests.</title>
        <authorList>
            <person name="Ng K.K.S."/>
            <person name="Kobayashi M.J."/>
            <person name="Fawcett J.A."/>
            <person name="Hatakeyama M."/>
            <person name="Paape T."/>
            <person name="Ng C.H."/>
            <person name="Ang C.C."/>
            <person name="Tnah L.H."/>
            <person name="Lee C.T."/>
            <person name="Nishiyama T."/>
            <person name="Sese J."/>
            <person name="O'Brien M.J."/>
            <person name="Copetti D."/>
            <person name="Mohd Noor M.I."/>
            <person name="Ong R.C."/>
            <person name="Putra M."/>
            <person name="Sireger I.Z."/>
            <person name="Indrioko S."/>
            <person name="Kosugi Y."/>
            <person name="Izuno A."/>
            <person name="Isagi Y."/>
            <person name="Lee S.L."/>
            <person name="Shimizu K.K."/>
        </authorList>
    </citation>
    <scope>NUCLEOTIDE SEQUENCE [LARGE SCALE GENOMIC DNA]</scope>
    <source>
        <strain evidence="4">214</strain>
    </source>
</reference>
<dbReference type="InterPro" id="IPR002885">
    <property type="entry name" value="PPR_rpt"/>
</dbReference>
<dbReference type="GO" id="GO:0003723">
    <property type="term" value="F:RNA binding"/>
    <property type="evidence" value="ECO:0007669"/>
    <property type="project" value="InterPro"/>
</dbReference>
<name>A0AAV5KQ33_9ROSI</name>
<accession>A0AAV5KQ33</accession>
<comment type="caution">
    <text evidence="4">The sequence shown here is derived from an EMBL/GenBank/DDBJ whole genome shotgun (WGS) entry which is preliminary data.</text>
</comment>
<proteinExistence type="inferred from homology"/>
<feature type="repeat" description="PPR" evidence="3">
    <location>
        <begin position="105"/>
        <end position="139"/>
    </location>
</feature>
<dbReference type="InterPro" id="IPR011990">
    <property type="entry name" value="TPR-like_helical_dom_sf"/>
</dbReference>
<feature type="repeat" description="PPR" evidence="3">
    <location>
        <begin position="378"/>
        <end position="408"/>
    </location>
</feature>